<dbReference type="EMBL" id="SULG01000047">
    <property type="protein sequence ID" value="TLD41458.1"/>
    <property type="molecule type" value="Genomic_DNA"/>
</dbReference>
<gene>
    <name evidence="1" type="ORF">JETT_2254</name>
</gene>
<name>A0A533Q9T3_9BACT</name>
<dbReference type="Proteomes" id="UP000319783">
    <property type="component" value="Unassembled WGS sequence"/>
</dbReference>
<protein>
    <submittedName>
        <fullName evidence="1">Uncharacterized protein</fullName>
    </submittedName>
</protein>
<dbReference type="AlphaFoldDB" id="A0A533Q9T3"/>
<proteinExistence type="predicted"/>
<comment type="caution">
    <text evidence="1">The sequence shown here is derived from an EMBL/GenBank/DDBJ whole genome shotgun (WGS) entry which is preliminary data.</text>
</comment>
<evidence type="ECO:0000313" key="2">
    <source>
        <dbReference type="Proteomes" id="UP000319783"/>
    </source>
</evidence>
<sequence>MPSPNGKRLKDSLTKRKAVILDGLPLIFNPGSLREMIR</sequence>
<organism evidence="1 2">
    <name type="scientific">Candidatus Jettenia ecosi</name>
    <dbReference type="NCBI Taxonomy" id="2494326"/>
    <lineage>
        <taxon>Bacteria</taxon>
        <taxon>Pseudomonadati</taxon>
        <taxon>Planctomycetota</taxon>
        <taxon>Candidatus Brocadiia</taxon>
        <taxon>Candidatus Brocadiales</taxon>
        <taxon>Candidatus Brocadiaceae</taxon>
        <taxon>Candidatus Jettenia</taxon>
    </lineage>
</organism>
<evidence type="ECO:0000313" key="1">
    <source>
        <dbReference type="EMBL" id="TLD41458.1"/>
    </source>
</evidence>
<accession>A0A533Q9T3</accession>
<reference evidence="1 2" key="1">
    <citation type="submission" date="2019-04" db="EMBL/GenBank/DDBJ databases">
        <title>Genome of a novel bacterium Candidatus Jettenia ecosi reconstructed from metagenome of an anammox bioreactor.</title>
        <authorList>
            <person name="Mardanov A.V."/>
            <person name="Beletsky A.V."/>
            <person name="Ravin N.V."/>
            <person name="Botchkova E.A."/>
            <person name="Litti Y.V."/>
            <person name="Nozhevnikova A.N."/>
        </authorList>
    </citation>
    <scope>NUCLEOTIDE SEQUENCE [LARGE SCALE GENOMIC DNA]</scope>
    <source>
        <strain evidence="1">J2</strain>
    </source>
</reference>